<keyword evidence="4 11" id="KW-0732">Signal</keyword>
<feature type="binding site" evidence="10">
    <location>
        <begin position="216"/>
        <end position="218"/>
    </location>
    <ligand>
        <name>substrate</name>
    </ligand>
</feature>
<feature type="domain" description="PDZ" evidence="12">
    <location>
        <begin position="257"/>
        <end position="328"/>
    </location>
</feature>
<reference evidence="13 14" key="1">
    <citation type="submission" date="2020-02" db="EMBL/GenBank/DDBJ databases">
        <authorList>
            <person name="Dziuba M."/>
            <person name="Kuznetsov B."/>
            <person name="Mardanov A."/>
            <person name="Ravin N."/>
            <person name="Grouzdev D."/>
        </authorList>
    </citation>
    <scope>NUCLEOTIDE SEQUENCE [LARGE SCALE GENOMIC DNA]</scope>
    <source>
        <strain evidence="13 14">SpK</strain>
    </source>
</reference>
<feature type="chain" id="PRO_5039606095" evidence="11">
    <location>
        <begin position="27"/>
        <end position="471"/>
    </location>
</feature>
<feature type="binding site" evidence="10">
    <location>
        <position position="141"/>
    </location>
    <ligand>
        <name>substrate</name>
    </ligand>
</feature>
<comment type="subcellular location">
    <subcellularLocation>
        <location evidence="1">Periplasm</location>
    </subcellularLocation>
</comment>
<feature type="active site" description="Charge relay system" evidence="9">
    <location>
        <position position="141"/>
    </location>
</feature>
<keyword evidence="3 13" id="KW-0645">Protease</keyword>
<keyword evidence="5" id="KW-0677">Repeat</keyword>
<name>A0A7C9UY72_9PROT</name>
<dbReference type="Pfam" id="PF13365">
    <property type="entry name" value="Trypsin_2"/>
    <property type="match status" value="1"/>
</dbReference>
<dbReference type="SMART" id="SM00228">
    <property type="entry name" value="PDZ"/>
    <property type="match status" value="2"/>
</dbReference>
<keyword evidence="6" id="KW-0574">Periplasm</keyword>
<organism evidence="13 14">
    <name type="scientific">Magnetospirillum aberrantis SpK</name>
    <dbReference type="NCBI Taxonomy" id="908842"/>
    <lineage>
        <taxon>Bacteria</taxon>
        <taxon>Pseudomonadati</taxon>
        <taxon>Pseudomonadota</taxon>
        <taxon>Alphaproteobacteria</taxon>
        <taxon>Rhodospirillales</taxon>
        <taxon>Rhodospirillaceae</taxon>
        <taxon>Magnetospirillum</taxon>
    </lineage>
</organism>
<dbReference type="InterPro" id="IPR011782">
    <property type="entry name" value="Pept_S1C_Do"/>
</dbReference>
<feature type="signal peptide" evidence="11">
    <location>
        <begin position="1"/>
        <end position="26"/>
    </location>
</feature>
<dbReference type="InterPro" id="IPR041489">
    <property type="entry name" value="PDZ_6"/>
</dbReference>
<dbReference type="Proteomes" id="UP000480684">
    <property type="component" value="Unassembled WGS sequence"/>
</dbReference>
<dbReference type="Pfam" id="PF13180">
    <property type="entry name" value="PDZ_2"/>
    <property type="match status" value="1"/>
</dbReference>
<dbReference type="InterPro" id="IPR036034">
    <property type="entry name" value="PDZ_sf"/>
</dbReference>
<dbReference type="Gene3D" id="2.40.10.120">
    <property type="match status" value="1"/>
</dbReference>
<evidence type="ECO:0000256" key="2">
    <source>
        <dbReference type="ARBA" id="ARBA00010541"/>
    </source>
</evidence>
<evidence type="ECO:0000256" key="1">
    <source>
        <dbReference type="ARBA" id="ARBA00004418"/>
    </source>
</evidence>
<evidence type="ECO:0000256" key="10">
    <source>
        <dbReference type="PIRSR" id="PIRSR611782-2"/>
    </source>
</evidence>
<feature type="active site" description="Charge relay system" evidence="9">
    <location>
        <position position="111"/>
    </location>
</feature>
<dbReference type="GO" id="GO:0004252">
    <property type="term" value="F:serine-type endopeptidase activity"/>
    <property type="evidence" value="ECO:0007669"/>
    <property type="project" value="InterPro"/>
</dbReference>
<keyword evidence="14" id="KW-1185">Reference proteome</keyword>
<dbReference type="Gene3D" id="2.30.42.10">
    <property type="match status" value="2"/>
</dbReference>
<dbReference type="SUPFAM" id="SSF50156">
    <property type="entry name" value="PDZ domain-like"/>
    <property type="match status" value="2"/>
</dbReference>
<dbReference type="EMBL" id="JAAIYP010000044">
    <property type="protein sequence ID" value="NFV81809.1"/>
    <property type="molecule type" value="Genomic_DNA"/>
</dbReference>
<comment type="caution">
    <text evidence="13">The sequence shown here is derived from an EMBL/GenBank/DDBJ whole genome shotgun (WGS) entry which is preliminary data.</text>
</comment>
<feature type="active site" description="Charge relay system" evidence="9">
    <location>
        <position position="218"/>
    </location>
</feature>
<dbReference type="Pfam" id="PF17820">
    <property type="entry name" value="PDZ_6"/>
    <property type="match status" value="1"/>
</dbReference>
<accession>A0A7C9UY72</accession>
<dbReference type="AlphaFoldDB" id="A0A7C9UY72"/>
<feature type="binding site" evidence="10">
    <location>
        <begin position="273"/>
        <end position="277"/>
    </location>
    <ligand>
        <name>substrate</name>
    </ligand>
</feature>
<evidence type="ECO:0000256" key="9">
    <source>
        <dbReference type="PIRSR" id="PIRSR611782-1"/>
    </source>
</evidence>
<dbReference type="InterPro" id="IPR001940">
    <property type="entry name" value="Peptidase_S1C"/>
</dbReference>
<dbReference type="SUPFAM" id="SSF50494">
    <property type="entry name" value="Trypsin-like serine proteases"/>
    <property type="match status" value="1"/>
</dbReference>
<proteinExistence type="inferred from homology"/>
<feature type="binding site" evidence="10">
    <location>
        <position position="111"/>
    </location>
    <ligand>
        <name>substrate</name>
    </ligand>
</feature>
<evidence type="ECO:0000256" key="5">
    <source>
        <dbReference type="ARBA" id="ARBA00022737"/>
    </source>
</evidence>
<feature type="domain" description="PDZ" evidence="12">
    <location>
        <begin position="387"/>
        <end position="462"/>
    </location>
</feature>
<evidence type="ECO:0000259" key="12">
    <source>
        <dbReference type="PROSITE" id="PS50106"/>
    </source>
</evidence>
<keyword evidence="7" id="KW-0378">Hydrolase</keyword>
<protein>
    <submittedName>
        <fullName evidence="13">DegQ family serine endoprotease</fullName>
    </submittedName>
</protein>
<evidence type="ECO:0000313" key="14">
    <source>
        <dbReference type="Proteomes" id="UP000480684"/>
    </source>
</evidence>
<evidence type="ECO:0000256" key="6">
    <source>
        <dbReference type="ARBA" id="ARBA00022764"/>
    </source>
</evidence>
<evidence type="ECO:0000256" key="11">
    <source>
        <dbReference type="SAM" id="SignalP"/>
    </source>
</evidence>
<dbReference type="PANTHER" id="PTHR22939:SF129">
    <property type="entry name" value="SERINE PROTEASE HTRA2, MITOCHONDRIAL"/>
    <property type="match status" value="1"/>
</dbReference>
<dbReference type="PRINTS" id="PR00834">
    <property type="entry name" value="PROTEASES2C"/>
</dbReference>
<evidence type="ECO:0000256" key="4">
    <source>
        <dbReference type="ARBA" id="ARBA00022729"/>
    </source>
</evidence>
<dbReference type="PROSITE" id="PS50106">
    <property type="entry name" value="PDZ"/>
    <property type="match status" value="2"/>
</dbReference>
<evidence type="ECO:0000256" key="3">
    <source>
        <dbReference type="ARBA" id="ARBA00022670"/>
    </source>
</evidence>
<dbReference type="InterPro" id="IPR009003">
    <property type="entry name" value="Peptidase_S1_PA"/>
</dbReference>
<dbReference type="GO" id="GO:0042597">
    <property type="term" value="C:periplasmic space"/>
    <property type="evidence" value="ECO:0007669"/>
    <property type="project" value="UniProtKB-SubCell"/>
</dbReference>
<evidence type="ECO:0000256" key="8">
    <source>
        <dbReference type="ARBA" id="ARBA00022825"/>
    </source>
</evidence>
<sequence>MPRFFVLSLLAMAAVVPPMTAGSAQAQQVPSSREQISLSFSPLVKSAAPAVVNIYTKRVVRAAASPLLNDPFFRRFFGDALPPGAVKEKIQRSLGSGVILSPDGTVVTNHHVIKDADEVTVVLSDRREFEAHIVGSDERTDLAVLKIDPSRGESLPVLSMGDSDALEVGDLVIAIGNPFGVGQTVTSGIVSALARTNVGISDYRSFIQTDAAINPGNSGGALVDMSGRLIGINSAIYSKDGGSNGIGFAIPTSLVKTVIASITQSGKVVRPWLGASGQAVTSELAQAMSLPRPIGVLLNGIAKGGPADRAGLRVGDVVTHIQGREVDDAEAMRFRLATLAPGAEAQVTYMRDGAEHTALVRLIAPPETPPREVTDIGGSNPFTGATLANLNPALAEEVGMASVSTGVVVLRIKRGSVAHRLQFQPGDIILRINDQTVSTVAEAKALLAARADTWRVTINRDGQTLSLQVGG</sequence>
<dbReference type="GO" id="GO:0006508">
    <property type="term" value="P:proteolysis"/>
    <property type="evidence" value="ECO:0007669"/>
    <property type="project" value="UniProtKB-KW"/>
</dbReference>
<evidence type="ECO:0000256" key="7">
    <source>
        <dbReference type="ARBA" id="ARBA00022801"/>
    </source>
</evidence>
<evidence type="ECO:0000313" key="13">
    <source>
        <dbReference type="EMBL" id="NFV81809.1"/>
    </source>
</evidence>
<dbReference type="PANTHER" id="PTHR22939">
    <property type="entry name" value="SERINE PROTEASE FAMILY S1C HTRA-RELATED"/>
    <property type="match status" value="1"/>
</dbReference>
<gene>
    <name evidence="13" type="ORF">G4223_16985</name>
</gene>
<dbReference type="NCBIfam" id="TIGR02037">
    <property type="entry name" value="degP_htrA_DO"/>
    <property type="match status" value="1"/>
</dbReference>
<dbReference type="InterPro" id="IPR001478">
    <property type="entry name" value="PDZ"/>
</dbReference>
<keyword evidence="8" id="KW-0720">Serine protease</keyword>
<comment type="similarity">
    <text evidence="2">Belongs to the peptidase S1C family.</text>
</comment>